<evidence type="ECO:0000259" key="10">
    <source>
        <dbReference type="Pfam" id="PF00728"/>
    </source>
</evidence>
<dbReference type="Pfam" id="PF14845">
    <property type="entry name" value="Glycohydro_20b2"/>
    <property type="match status" value="1"/>
</dbReference>
<evidence type="ECO:0000256" key="4">
    <source>
        <dbReference type="ARBA" id="ARBA00022801"/>
    </source>
</evidence>
<evidence type="ECO:0000259" key="11">
    <source>
        <dbReference type="Pfam" id="PF14845"/>
    </source>
</evidence>
<dbReference type="SUPFAM" id="SSF55545">
    <property type="entry name" value="beta-N-acetylhexosaminidase-like domain"/>
    <property type="match status" value="1"/>
</dbReference>
<dbReference type="PANTHER" id="PTHR22600">
    <property type="entry name" value="BETA-HEXOSAMINIDASE"/>
    <property type="match status" value="1"/>
</dbReference>
<dbReference type="Gene3D" id="3.30.379.10">
    <property type="entry name" value="Chitobiase/beta-hexosaminidase domain 2-like"/>
    <property type="match status" value="1"/>
</dbReference>
<dbReference type="CDD" id="cd06562">
    <property type="entry name" value="GH20_HexA_HexB-like"/>
    <property type="match status" value="1"/>
</dbReference>
<dbReference type="EC" id="3.2.1.52" evidence="7"/>
<keyword evidence="13" id="KW-1185">Reference proteome</keyword>
<dbReference type="Gene3D" id="3.20.20.80">
    <property type="entry name" value="Glycosidases"/>
    <property type="match status" value="1"/>
</dbReference>
<dbReference type="InterPro" id="IPR029019">
    <property type="entry name" value="HEX_eukaryotic_N"/>
</dbReference>
<gene>
    <name evidence="12" type="ORF">GP486_006092</name>
</gene>
<dbReference type="FunFam" id="3.20.20.80:FF:000063">
    <property type="entry name" value="Beta-hexosaminidase"/>
    <property type="match status" value="1"/>
</dbReference>
<evidence type="ECO:0000256" key="8">
    <source>
        <dbReference type="PIRSR" id="PIRSR001093-1"/>
    </source>
</evidence>
<keyword evidence="5" id="KW-0325">Glycoprotein</keyword>
<keyword evidence="6 7" id="KW-0326">Glycosidase</keyword>
<name>A0A9P8L812_9PEZI</name>
<protein>
    <recommendedName>
        <fullName evidence="7">Beta-hexosaminidase</fullName>
        <ecNumber evidence="7">3.2.1.52</ecNumber>
    </recommendedName>
</protein>
<evidence type="ECO:0000256" key="9">
    <source>
        <dbReference type="SAM" id="SignalP"/>
    </source>
</evidence>
<comment type="similarity">
    <text evidence="2 7">Belongs to the glycosyl hydrolase 20 family.</text>
</comment>
<evidence type="ECO:0000313" key="13">
    <source>
        <dbReference type="Proteomes" id="UP000750711"/>
    </source>
</evidence>
<accession>A0A9P8L812</accession>
<evidence type="ECO:0000256" key="6">
    <source>
        <dbReference type="ARBA" id="ARBA00023295"/>
    </source>
</evidence>
<dbReference type="InterPro" id="IPR015883">
    <property type="entry name" value="Glyco_hydro_20_cat"/>
</dbReference>
<comment type="catalytic activity">
    <reaction evidence="1 7">
        <text>Hydrolysis of terminal non-reducing N-acetyl-D-hexosamine residues in N-acetyl-beta-D-hexosaminides.</text>
        <dbReference type="EC" id="3.2.1.52"/>
    </reaction>
</comment>
<dbReference type="Proteomes" id="UP000750711">
    <property type="component" value="Unassembled WGS sequence"/>
</dbReference>
<evidence type="ECO:0000256" key="1">
    <source>
        <dbReference type="ARBA" id="ARBA00001231"/>
    </source>
</evidence>
<dbReference type="SUPFAM" id="SSF51445">
    <property type="entry name" value="(Trans)glycosidases"/>
    <property type="match status" value="1"/>
</dbReference>
<keyword evidence="4 7" id="KW-0378">Hydrolase</keyword>
<comment type="caution">
    <text evidence="12">The sequence shown here is derived from an EMBL/GenBank/DDBJ whole genome shotgun (WGS) entry which is preliminary data.</text>
</comment>
<dbReference type="Pfam" id="PF00728">
    <property type="entry name" value="Glyco_hydro_20"/>
    <property type="match status" value="1"/>
</dbReference>
<dbReference type="GO" id="GO:0005975">
    <property type="term" value="P:carbohydrate metabolic process"/>
    <property type="evidence" value="ECO:0007669"/>
    <property type="project" value="InterPro"/>
</dbReference>
<feature type="active site" description="Proton donor" evidence="8">
    <location>
        <position position="371"/>
    </location>
</feature>
<dbReference type="PIRSF" id="PIRSF001093">
    <property type="entry name" value="B-hxosamndse_ab_euk"/>
    <property type="match status" value="1"/>
</dbReference>
<evidence type="ECO:0000256" key="7">
    <source>
        <dbReference type="PIRNR" id="PIRNR001093"/>
    </source>
</evidence>
<sequence>MRIYAALLLFASLASALWPVPADYAHGNTTLWISRDVQVSYSGAVCRPMSPNNRYPFLHEQEFDSFQNSTNSTLGGGHSSSCYSSIVKNAVQRTLDIICEEGFVPWKLHPRNSDFEPSTAGPKKQISSIVVRQTSPDPACSPRPLANKVDESYELDITAAGQVTLTAPSYRGLLHALNTLTQLFYQHSQREAGVYTNLAPVTIKDKPKFAWRGLNMDVARNWYPVADILRTIDALSWNKFNHLHIHMTDAQSWPLQIPALPELADKGAYAKGLSYSPSDVKQIQEYGNDRGVEVVIEVDMPGHQSIVGVSHPELITAFNVQPNWDTYAAEPPSGQLKLNSPAVTSFLHTLFDDLLPRLSPYSAYFHTGGDEVNMNAYALDEGVNSNDSKVIQPFLQKFIDQNHEQVRAKGLTPIVWEEMLLQWNLTLGKDVIVQTWQSDEAVKDSVKQGYQTLVGNYNFWYLDCGKGQWLNFKEGDSFKNFYPFADYCSPTKNWRLIYSYDPIAGLTPDEAKLVLGGEVHMWSEQTDPVNFDDMVWPRASAAGEVLWSGRQDASGQNRSQIDASPRLAEMRERMVLRGIKCGPSQMVFCTQNDPTWCAL</sequence>
<dbReference type="GO" id="GO:0016231">
    <property type="term" value="F:beta-N-acetylglucosaminidase activity"/>
    <property type="evidence" value="ECO:0007669"/>
    <property type="project" value="TreeGrafter"/>
</dbReference>
<proteinExistence type="inferred from homology"/>
<keyword evidence="3 9" id="KW-0732">Signal</keyword>
<organism evidence="12 13">
    <name type="scientific">Trichoglossum hirsutum</name>
    <dbReference type="NCBI Taxonomy" id="265104"/>
    <lineage>
        <taxon>Eukaryota</taxon>
        <taxon>Fungi</taxon>
        <taxon>Dikarya</taxon>
        <taxon>Ascomycota</taxon>
        <taxon>Pezizomycotina</taxon>
        <taxon>Geoglossomycetes</taxon>
        <taxon>Geoglossales</taxon>
        <taxon>Geoglossaceae</taxon>
        <taxon>Trichoglossum</taxon>
    </lineage>
</organism>
<feature type="domain" description="Beta-hexosaminidase eukaryotic type N-terminal" evidence="11">
    <location>
        <begin position="17"/>
        <end position="183"/>
    </location>
</feature>
<dbReference type="PANTHER" id="PTHR22600:SF58">
    <property type="entry name" value="BETA-HEXOSAMINIDASE"/>
    <property type="match status" value="1"/>
</dbReference>
<dbReference type="InterPro" id="IPR029018">
    <property type="entry name" value="Hex-like_dom2"/>
</dbReference>
<dbReference type="GO" id="GO:0016020">
    <property type="term" value="C:membrane"/>
    <property type="evidence" value="ECO:0007669"/>
    <property type="project" value="TreeGrafter"/>
</dbReference>
<dbReference type="PRINTS" id="PR00738">
    <property type="entry name" value="GLHYDRLASE20"/>
</dbReference>
<evidence type="ECO:0000256" key="2">
    <source>
        <dbReference type="ARBA" id="ARBA00006285"/>
    </source>
</evidence>
<feature type="signal peptide" evidence="9">
    <location>
        <begin position="1"/>
        <end position="16"/>
    </location>
</feature>
<reference evidence="12" key="1">
    <citation type="submission" date="2021-03" db="EMBL/GenBank/DDBJ databases">
        <title>Comparative genomics and phylogenomic investigation of the class Geoglossomycetes provide insights into ecological specialization and systematics.</title>
        <authorList>
            <person name="Melie T."/>
            <person name="Pirro S."/>
            <person name="Miller A.N."/>
            <person name="Quandt A."/>
        </authorList>
    </citation>
    <scope>NUCLEOTIDE SEQUENCE</scope>
    <source>
        <strain evidence="12">CAQ_001_2017</strain>
    </source>
</reference>
<evidence type="ECO:0000313" key="12">
    <source>
        <dbReference type="EMBL" id="KAH0555964.1"/>
    </source>
</evidence>
<feature type="domain" description="Glycoside hydrolase family 20 catalytic" evidence="10">
    <location>
        <begin position="209"/>
        <end position="549"/>
    </location>
</feature>
<dbReference type="GO" id="GO:0030203">
    <property type="term" value="P:glycosaminoglycan metabolic process"/>
    <property type="evidence" value="ECO:0007669"/>
    <property type="project" value="TreeGrafter"/>
</dbReference>
<dbReference type="InterPro" id="IPR025705">
    <property type="entry name" value="Beta_hexosaminidase_sua/sub"/>
</dbReference>
<evidence type="ECO:0000256" key="3">
    <source>
        <dbReference type="ARBA" id="ARBA00022729"/>
    </source>
</evidence>
<evidence type="ECO:0000256" key="5">
    <source>
        <dbReference type="ARBA" id="ARBA00023180"/>
    </source>
</evidence>
<dbReference type="InterPro" id="IPR017853">
    <property type="entry name" value="GH"/>
</dbReference>
<dbReference type="AlphaFoldDB" id="A0A9P8L812"/>
<feature type="chain" id="PRO_5040334416" description="Beta-hexosaminidase" evidence="9">
    <location>
        <begin position="17"/>
        <end position="599"/>
    </location>
</feature>
<dbReference type="EMBL" id="JAGHQM010001282">
    <property type="protein sequence ID" value="KAH0555964.1"/>
    <property type="molecule type" value="Genomic_DNA"/>
</dbReference>